<dbReference type="GO" id="GO:0005654">
    <property type="term" value="C:nucleoplasm"/>
    <property type="evidence" value="ECO:0007669"/>
    <property type="project" value="TreeGrafter"/>
</dbReference>
<evidence type="ECO:0000313" key="5">
    <source>
        <dbReference type="Proteomes" id="UP000267096"/>
    </source>
</evidence>
<protein>
    <recommendedName>
        <fullName evidence="2">Protein SHQ1 homolog</fullName>
    </recommendedName>
</protein>
<dbReference type="WBParaSite" id="ASIM_0001636501-mRNA-1">
    <property type="protein sequence ID" value="ASIM_0001636501-mRNA-1"/>
    <property type="gene ID" value="ASIM_0001636501"/>
</dbReference>
<sequence>MLTPVFVIKQDDQFLFIDIRAPYANVKDTEIEYDGNVFMFSSKPYFLRLHLSGAIVQTDDGSADYDVDRGCFMVKVPKKTKGEHFENLDMITELLRPQKKLTAEKPVEEIANDGGDEYYVDQSEGRAEEEPLDEICQMYGYGFAWSRHGVLGRLAVDIDNLIDLEDCEESKIDERYAACCAHDQISFQPDHYMYADTMEENEQLEACMQFEFPENCFDVTFQDREHLKELPKRQLPKLSEERNKQLALSLLDILFAYLYDLRTNDGEHNCESGWTIAKLSASLSYLVRWPTARQALIASVRRSLCYPLYRHWDLGMQILCDLKSLLRKGAFSFELLLILNRFDPVCEFHSFQDTYINYLLLSDRSAILHCLIDIRTVFSTSGDFRYLFNDLFMTDYCIWIQAVDDELIKWLEMEIREIDLKKADVELELEEIELEANVMALSISEDQQKQLDSDDEDD</sequence>
<dbReference type="Pfam" id="PF21413">
    <property type="entry name" value="SHQ1-like_CS"/>
    <property type="match status" value="1"/>
</dbReference>
<dbReference type="OrthoDB" id="73639at2759"/>
<evidence type="ECO:0000256" key="1">
    <source>
        <dbReference type="ARBA" id="ARBA00005607"/>
    </source>
</evidence>
<dbReference type="GO" id="GO:0000493">
    <property type="term" value="P:box H/ACA snoRNP assembly"/>
    <property type="evidence" value="ECO:0007669"/>
    <property type="project" value="InterPro"/>
</dbReference>
<dbReference type="EMBL" id="UYRR01032548">
    <property type="protein sequence ID" value="VDK56002.1"/>
    <property type="molecule type" value="Genomic_DNA"/>
</dbReference>
<name>A0A0M3K5X4_ANISI</name>
<dbReference type="Gene3D" id="2.60.40.790">
    <property type="match status" value="1"/>
</dbReference>
<proteinExistence type="inferred from homology"/>
<dbReference type="Proteomes" id="UP000267096">
    <property type="component" value="Unassembled WGS sequence"/>
</dbReference>
<dbReference type="GO" id="GO:0005737">
    <property type="term" value="C:cytoplasm"/>
    <property type="evidence" value="ECO:0007669"/>
    <property type="project" value="TreeGrafter"/>
</dbReference>
<evidence type="ECO:0000313" key="4">
    <source>
        <dbReference type="EMBL" id="VDK56002.1"/>
    </source>
</evidence>
<dbReference type="PANTHER" id="PTHR12967:SF0">
    <property type="entry name" value="PROTEIN SHQ1 HOMOLOG"/>
    <property type="match status" value="1"/>
</dbReference>
<dbReference type="PANTHER" id="PTHR12967">
    <property type="entry name" value="PROTEIN SHQ1 HOMOLOG"/>
    <property type="match status" value="1"/>
</dbReference>
<evidence type="ECO:0000313" key="6">
    <source>
        <dbReference type="WBParaSite" id="ASIM_0001636501-mRNA-1"/>
    </source>
</evidence>
<dbReference type="AlphaFoldDB" id="A0A0M3K5X4"/>
<comment type="similarity">
    <text evidence="1">Belongs to the SHQ1 family.</text>
</comment>
<keyword evidence="5" id="KW-1185">Reference proteome</keyword>
<evidence type="ECO:0000256" key="2">
    <source>
        <dbReference type="ARBA" id="ARBA00013750"/>
    </source>
</evidence>
<dbReference type="Pfam" id="PF04925">
    <property type="entry name" value="SHQ1"/>
    <property type="match status" value="2"/>
</dbReference>
<dbReference type="PROSITE" id="PS51203">
    <property type="entry name" value="CS"/>
    <property type="match status" value="1"/>
</dbReference>
<dbReference type="InterPro" id="IPR039742">
    <property type="entry name" value="Shq1"/>
</dbReference>
<organism evidence="6">
    <name type="scientific">Anisakis simplex</name>
    <name type="common">Herring worm</name>
    <dbReference type="NCBI Taxonomy" id="6269"/>
    <lineage>
        <taxon>Eukaryota</taxon>
        <taxon>Metazoa</taxon>
        <taxon>Ecdysozoa</taxon>
        <taxon>Nematoda</taxon>
        <taxon>Chromadorea</taxon>
        <taxon>Rhabditida</taxon>
        <taxon>Spirurina</taxon>
        <taxon>Ascaridomorpha</taxon>
        <taxon>Ascaridoidea</taxon>
        <taxon>Anisakidae</taxon>
        <taxon>Anisakis</taxon>
        <taxon>Anisakis simplex complex</taxon>
    </lineage>
</organism>
<feature type="domain" description="CS" evidence="3">
    <location>
        <begin position="1"/>
        <end position="89"/>
    </location>
</feature>
<reference evidence="4 5" key="2">
    <citation type="submission" date="2018-11" db="EMBL/GenBank/DDBJ databases">
        <authorList>
            <consortium name="Pathogen Informatics"/>
        </authorList>
    </citation>
    <scope>NUCLEOTIDE SEQUENCE [LARGE SCALE GENOMIC DNA]</scope>
</reference>
<reference evidence="6" key="1">
    <citation type="submission" date="2017-02" db="UniProtKB">
        <authorList>
            <consortium name="WormBaseParasite"/>
        </authorList>
    </citation>
    <scope>IDENTIFICATION</scope>
</reference>
<dbReference type="GO" id="GO:0051082">
    <property type="term" value="F:unfolded protein binding"/>
    <property type="evidence" value="ECO:0007669"/>
    <property type="project" value="TreeGrafter"/>
</dbReference>
<dbReference type="InterPro" id="IPR008978">
    <property type="entry name" value="HSP20-like_chaperone"/>
</dbReference>
<gene>
    <name evidence="4" type="ORF">ASIM_LOCUS15772</name>
</gene>
<dbReference type="SUPFAM" id="SSF49764">
    <property type="entry name" value="HSP20-like chaperones"/>
    <property type="match status" value="1"/>
</dbReference>
<accession>A0A0M3K5X4</accession>
<dbReference type="InterPro" id="IPR048696">
    <property type="entry name" value="SHQ1-like_CS"/>
</dbReference>
<evidence type="ECO:0000259" key="3">
    <source>
        <dbReference type="PROSITE" id="PS51203"/>
    </source>
</evidence>
<dbReference type="InterPro" id="IPR007052">
    <property type="entry name" value="CS_dom"/>
</dbReference>
<dbReference type="InterPro" id="IPR007009">
    <property type="entry name" value="Shq1_C"/>
</dbReference>